<dbReference type="Proteomes" id="UP000001996">
    <property type="component" value="Unassembled WGS sequence"/>
</dbReference>
<reference evidence="1 2" key="1">
    <citation type="journal article" date="2009" name="Nature">
        <title>Evolution of pathogenicity and sexual reproduction in eight Candida genomes.</title>
        <authorList>
            <person name="Butler G."/>
            <person name="Rasmussen M.D."/>
            <person name="Lin M.F."/>
            <person name="Santos M.A."/>
            <person name="Sakthikumar S."/>
            <person name="Munro C.A."/>
            <person name="Rheinbay E."/>
            <person name="Grabherr M."/>
            <person name="Forche A."/>
            <person name="Reedy J.L."/>
            <person name="Agrafioti I."/>
            <person name="Arnaud M.B."/>
            <person name="Bates S."/>
            <person name="Brown A.J."/>
            <person name="Brunke S."/>
            <person name="Costanzo M.C."/>
            <person name="Fitzpatrick D.A."/>
            <person name="de Groot P.W."/>
            <person name="Harris D."/>
            <person name="Hoyer L.L."/>
            <person name="Hube B."/>
            <person name="Klis F.M."/>
            <person name="Kodira C."/>
            <person name="Lennard N."/>
            <person name="Logue M.E."/>
            <person name="Martin R."/>
            <person name="Neiman A.M."/>
            <person name="Nikolaou E."/>
            <person name="Quail M.A."/>
            <person name="Quinn J."/>
            <person name="Santos M.C."/>
            <person name="Schmitzberger F.F."/>
            <person name="Sherlock G."/>
            <person name="Shah P."/>
            <person name="Silverstein K.A."/>
            <person name="Skrzypek M.S."/>
            <person name="Soll D."/>
            <person name="Staggs R."/>
            <person name="Stansfield I."/>
            <person name="Stumpf M.P."/>
            <person name="Sudbery P.E."/>
            <person name="Srikantha T."/>
            <person name="Zeng Q."/>
            <person name="Berman J."/>
            <person name="Berriman M."/>
            <person name="Heitman J."/>
            <person name="Gow N.A."/>
            <person name="Lorenz M.C."/>
            <person name="Birren B.W."/>
            <person name="Kellis M."/>
            <person name="Cuomo C.A."/>
        </authorList>
    </citation>
    <scope>NUCLEOTIDE SEQUENCE [LARGE SCALE GENOMIC DNA]</scope>
    <source>
        <strain evidence="2">ATCC 11503 / BCRC 21390 / CBS 2605 / JCM 1781 / NBRC 1676 / NRRL YB-4239</strain>
    </source>
</reference>
<organism evidence="1 2">
    <name type="scientific">Lodderomyces elongisporus (strain ATCC 11503 / CBS 2605 / JCM 1781 / NBRC 1676 / NRRL YB-4239)</name>
    <name type="common">Yeast</name>
    <name type="synonym">Saccharomyces elongisporus</name>
    <dbReference type="NCBI Taxonomy" id="379508"/>
    <lineage>
        <taxon>Eukaryota</taxon>
        <taxon>Fungi</taxon>
        <taxon>Dikarya</taxon>
        <taxon>Ascomycota</taxon>
        <taxon>Saccharomycotina</taxon>
        <taxon>Pichiomycetes</taxon>
        <taxon>Debaryomycetaceae</taxon>
        <taxon>Candida/Lodderomyces clade</taxon>
        <taxon>Lodderomyces</taxon>
    </lineage>
</organism>
<accession>A5E7N1</accession>
<evidence type="ECO:0000313" key="2">
    <source>
        <dbReference type="Proteomes" id="UP000001996"/>
    </source>
</evidence>
<sequence>MTQMSYRDYFPPLHHTIWNQTTRALAQSLVHWTILQQVHPSHLVMKMASFLSLMNLSRWMTKWRGSTCSRDAKPMMMRKTELQLQDQDRTATSLTIKATSVEELTTRMKKKMMMMLMRKNLIWTSTLTKRTSIHHCLVPRRHTLLITKTTRL</sequence>
<proteinExistence type="predicted"/>
<dbReference type="VEuPathDB" id="FungiDB:LELG_05620"/>
<evidence type="ECO:0000313" key="1">
    <source>
        <dbReference type="EMBL" id="EDK47438.1"/>
    </source>
</evidence>
<name>A5E7N1_LODEL</name>
<dbReference type="EMBL" id="CH981534">
    <property type="protein sequence ID" value="EDK47438.1"/>
    <property type="molecule type" value="Genomic_DNA"/>
</dbReference>
<dbReference type="InParanoid" id="A5E7N1"/>
<dbReference type="AlphaFoldDB" id="A5E7N1"/>
<dbReference type="HOGENOM" id="CLU_1722708_0_0_1"/>
<gene>
    <name evidence="1" type="ORF">LELG_05620</name>
</gene>
<keyword evidence="2" id="KW-1185">Reference proteome</keyword>
<protein>
    <submittedName>
        <fullName evidence="1">Uncharacterized protein</fullName>
    </submittedName>
</protein>